<feature type="binding site" evidence="8">
    <location>
        <position position="8"/>
    </location>
    <ligand>
        <name>Mg(2+)</name>
        <dbReference type="ChEBI" id="CHEBI:18420"/>
    </ligand>
</feature>
<feature type="binding site" evidence="8">
    <location>
        <position position="58"/>
    </location>
    <ligand>
        <name>Mg(2+)</name>
        <dbReference type="ChEBI" id="CHEBI:18420"/>
    </ligand>
</feature>
<gene>
    <name evidence="8" type="primary">acpS</name>
    <name evidence="10" type="ORF">BDD14_2324</name>
</gene>
<keyword evidence="5 8" id="KW-0460">Magnesium</keyword>
<evidence type="ECO:0000256" key="8">
    <source>
        <dbReference type="HAMAP-Rule" id="MF_00101"/>
    </source>
</evidence>
<dbReference type="GO" id="GO:0008897">
    <property type="term" value="F:holo-[acyl-carrier-protein] synthase activity"/>
    <property type="evidence" value="ECO:0007669"/>
    <property type="project" value="UniProtKB-UniRule"/>
</dbReference>
<comment type="cofactor">
    <cofactor evidence="8">
        <name>Mg(2+)</name>
        <dbReference type="ChEBI" id="CHEBI:18420"/>
    </cofactor>
</comment>
<evidence type="ECO:0000256" key="3">
    <source>
        <dbReference type="ARBA" id="ARBA00022723"/>
    </source>
</evidence>
<evidence type="ECO:0000313" key="11">
    <source>
        <dbReference type="Proteomes" id="UP000292958"/>
    </source>
</evidence>
<dbReference type="GO" id="GO:0000287">
    <property type="term" value="F:magnesium ion binding"/>
    <property type="evidence" value="ECO:0007669"/>
    <property type="project" value="UniProtKB-UniRule"/>
</dbReference>
<accession>A0A4Q7YTC9</accession>
<dbReference type="NCBIfam" id="TIGR00516">
    <property type="entry name" value="acpS"/>
    <property type="match status" value="1"/>
</dbReference>
<evidence type="ECO:0000256" key="6">
    <source>
        <dbReference type="ARBA" id="ARBA00023098"/>
    </source>
</evidence>
<organism evidence="10 11">
    <name type="scientific">Edaphobacter modestus</name>
    <dbReference type="NCBI Taxonomy" id="388466"/>
    <lineage>
        <taxon>Bacteria</taxon>
        <taxon>Pseudomonadati</taxon>
        <taxon>Acidobacteriota</taxon>
        <taxon>Terriglobia</taxon>
        <taxon>Terriglobales</taxon>
        <taxon>Acidobacteriaceae</taxon>
        <taxon>Edaphobacter</taxon>
    </lineage>
</organism>
<keyword evidence="11" id="KW-1185">Reference proteome</keyword>
<keyword evidence="3 8" id="KW-0479">Metal-binding</keyword>
<keyword evidence="8" id="KW-0963">Cytoplasm</keyword>
<dbReference type="Proteomes" id="UP000292958">
    <property type="component" value="Unassembled WGS sequence"/>
</dbReference>
<reference evidence="10 11" key="1">
    <citation type="submission" date="2019-02" db="EMBL/GenBank/DDBJ databases">
        <title>Genomic Encyclopedia of Archaeal and Bacterial Type Strains, Phase II (KMG-II): from individual species to whole genera.</title>
        <authorList>
            <person name="Goeker M."/>
        </authorList>
    </citation>
    <scope>NUCLEOTIDE SEQUENCE [LARGE SCALE GENOMIC DNA]</scope>
    <source>
        <strain evidence="10 11">DSM 18101</strain>
    </source>
</reference>
<evidence type="ECO:0000313" key="10">
    <source>
        <dbReference type="EMBL" id="RZU40838.1"/>
    </source>
</evidence>
<dbReference type="InterPro" id="IPR002582">
    <property type="entry name" value="ACPS"/>
</dbReference>
<dbReference type="NCBIfam" id="NF000832">
    <property type="entry name" value="PRK00070.3-2"/>
    <property type="match status" value="1"/>
</dbReference>
<dbReference type="AlphaFoldDB" id="A0A4Q7YTC9"/>
<dbReference type="GO" id="GO:0005737">
    <property type="term" value="C:cytoplasm"/>
    <property type="evidence" value="ECO:0007669"/>
    <property type="project" value="UniProtKB-SubCell"/>
</dbReference>
<keyword evidence="1 8" id="KW-0444">Lipid biosynthesis</keyword>
<comment type="function">
    <text evidence="8">Transfers the 4'-phosphopantetheine moiety from coenzyme A to a Ser of acyl-carrier-protein.</text>
</comment>
<comment type="catalytic activity">
    <reaction evidence="8">
        <text>apo-[ACP] + CoA = holo-[ACP] + adenosine 3',5'-bisphosphate + H(+)</text>
        <dbReference type="Rhea" id="RHEA:12068"/>
        <dbReference type="Rhea" id="RHEA-COMP:9685"/>
        <dbReference type="Rhea" id="RHEA-COMP:9690"/>
        <dbReference type="ChEBI" id="CHEBI:15378"/>
        <dbReference type="ChEBI" id="CHEBI:29999"/>
        <dbReference type="ChEBI" id="CHEBI:57287"/>
        <dbReference type="ChEBI" id="CHEBI:58343"/>
        <dbReference type="ChEBI" id="CHEBI:64479"/>
        <dbReference type="EC" id="2.7.8.7"/>
    </reaction>
</comment>
<sequence>MIVGVGTDMIEISRIERSITQFGERFLQRVFTPGEIAYCQRKKNHASESFAARFAAKEAGAKALGTGISHGVAWKEIEVRREPSGRPTLHFTGRARELADLLGIARLSLSLTHGRDLAFAVVIAEGEPL</sequence>
<proteinExistence type="inferred from homology"/>
<evidence type="ECO:0000256" key="1">
    <source>
        <dbReference type="ARBA" id="ARBA00022516"/>
    </source>
</evidence>
<evidence type="ECO:0000256" key="7">
    <source>
        <dbReference type="ARBA" id="ARBA00023160"/>
    </source>
</evidence>
<dbReference type="RefSeq" id="WP_130418851.1">
    <property type="nucleotide sequence ID" value="NZ_SHKW01000001.1"/>
</dbReference>
<dbReference type="InterPro" id="IPR008278">
    <property type="entry name" value="4-PPantetheinyl_Trfase_dom"/>
</dbReference>
<name>A0A4Q7YTC9_9BACT</name>
<dbReference type="EMBL" id="SHKW01000001">
    <property type="protein sequence ID" value="RZU40838.1"/>
    <property type="molecule type" value="Genomic_DNA"/>
</dbReference>
<dbReference type="GO" id="GO:0006633">
    <property type="term" value="P:fatty acid biosynthetic process"/>
    <property type="evidence" value="ECO:0007669"/>
    <property type="project" value="UniProtKB-UniRule"/>
</dbReference>
<dbReference type="SUPFAM" id="SSF56214">
    <property type="entry name" value="4'-phosphopantetheinyl transferase"/>
    <property type="match status" value="1"/>
</dbReference>
<dbReference type="InterPro" id="IPR004568">
    <property type="entry name" value="Ppantetheine-prot_Trfase_dom"/>
</dbReference>
<keyword evidence="7 8" id="KW-0275">Fatty acid biosynthesis</keyword>
<evidence type="ECO:0000256" key="5">
    <source>
        <dbReference type="ARBA" id="ARBA00022842"/>
    </source>
</evidence>
<dbReference type="Pfam" id="PF01648">
    <property type="entry name" value="ACPS"/>
    <property type="match status" value="1"/>
</dbReference>
<dbReference type="HAMAP" id="MF_00101">
    <property type="entry name" value="AcpS"/>
    <property type="match status" value="1"/>
</dbReference>
<evidence type="ECO:0000256" key="4">
    <source>
        <dbReference type="ARBA" id="ARBA00022832"/>
    </source>
</evidence>
<keyword evidence="6 8" id="KW-0443">Lipid metabolism</keyword>
<dbReference type="EC" id="2.7.8.7" evidence="8"/>
<comment type="subcellular location">
    <subcellularLocation>
        <location evidence="8">Cytoplasm</location>
    </subcellularLocation>
</comment>
<comment type="caution">
    <text evidence="10">The sequence shown here is derived from an EMBL/GenBank/DDBJ whole genome shotgun (WGS) entry which is preliminary data.</text>
</comment>
<dbReference type="Gene3D" id="3.90.470.20">
    <property type="entry name" value="4'-phosphopantetheinyl transferase domain"/>
    <property type="match status" value="1"/>
</dbReference>
<dbReference type="NCBIfam" id="TIGR00556">
    <property type="entry name" value="pantethn_trn"/>
    <property type="match status" value="1"/>
</dbReference>
<keyword evidence="4 8" id="KW-0276">Fatty acid metabolism</keyword>
<dbReference type="InterPro" id="IPR037143">
    <property type="entry name" value="4-PPantetheinyl_Trfase_dom_sf"/>
</dbReference>
<evidence type="ECO:0000256" key="2">
    <source>
        <dbReference type="ARBA" id="ARBA00022679"/>
    </source>
</evidence>
<evidence type="ECO:0000259" key="9">
    <source>
        <dbReference type="Pfam" id="PF01648"/>
    </source>
</evidence>
<feature type="domain" description="4'-phosphopantetheinyl transferase" evidence="9">
    <location>
        <begin position="4"/>
        <end position="100"/>
    </location>
</feature>
<comment type="similarity">
    <text evidence="8">Belongs to the P-Pant transferase superfamily. AcpS family.</text>
</comment>
<protein>
    <recommendedName>
        <fullName evidence="8">Holo-[acyl-carrier-protein] synthase</fullName>
        <shortName evidence="8">Holo-ACP synthase</shortName>
        <ecNumber evidence="8">2.7.8.7</ecNumber>
    </recommendedName>
    <alternativeName>
        <fullName evidence="8">4'-phosphopantetheinyl transferase AcpS</fullName>
    </alternativeName>
</protein>
<dbReference type="OrthoDB" id="517356at2"/>
<keyword evidence="2 8" id="KW-0808">Transferase</keyword>